<accession>D6A9W9</accession>
<protein>
    <submittedName>
        <fullName evidence="2">Predicted protein</fullName>
    </submittedName>
</protein>
<evidence type="ECO:0000313" key="2">
    <source>
        <dbReference type="EMBL" id="EFE72064.2"/>
    </source>
</evidence>
<feature type="compositionally biased region" description="Basic and acidic residues" evidence="1">
    <location>
        <begin position="1"/>
        <end position="14"/>
    </location>
</feature>
<proteinExistence type="predicted"/>
<gene>
    <name evidence="2" type="ORF">SSFG_07299</name>
</gene>
<feature type="compositionally biased region" description="Low complexity" evidence="1">
    <location>
        <begin position="64"/>
        <end position="77"/>
    </location>
</feature>
<evidence type="ECO:0000313" key="3">
    <source>
        <dbReference type="Proteomes" id="UP000003824"/>
    </source>
</evidence>
<feature type="region of interest" description="Disordered" evidence="1">
    <location>
        <begin position="64"/>
        <end position="83"/>
    </location>
</feature>
<name>D6A9W9_STRV1</name>
<dbReference type="Proteomes" id="UP000003824">
    <property type="component" value="Unassembled WGS sequence"/>
</dbReference>
<reference evidence="3" key="1">
    <citation type="submission" date="2008-12" db="EMBL/GenBank/DDBJ databases">
        <title>Annotation of Streptomyces ghanaensis ATCC 14672.</title>
        <authorList>
            <consortium name="The Broad Institute Genome Sequencing Platform"/>
            <consortium name="Broad Institute Microbial Sequencing Center"/>
            <person name="Fischbach M."/>
            <person name="Ward D."/>
            <person name="Young S."/>
            <person name="Kodira C.D."/>
            <person name="Zeng Q."/>
            <person name="Koehrsen M."/>
            <person name="Godfrey P."/>
            <person name="Alvarado L."/>
            <person name="Berlin A.M."/>
            <person name="Borenstein D."/>
            <person name="Chen Z."/>
            <person name="Engels R."/>
            <person name="Freedman E."/>
            <person name="Gellesch M."/>
            <person name="Goldberg J."/>
            <person name="Griggs A."/>
            <person name="Gujja S."/>
            <person name="Heiman D.I."/>
            <person name="Hepburn T.A."/>
            <person name="Howarth C."/>
            <person name="Jen D."/>
            <person name="Larson L."/>
            <person name="Lewis B."/>
            <person name="Mehta T."/>
            <person name="Park D."/>
            <person name="Pearson M."/>
            <person name="Roberts A."/>
            <person name="Saif S."/>
            <person name="Shea T.D."/>
            <person name="Shenoy N."/>
            <person name="Sisk P."/>
            <person name="Stolte C."/>
            <person name="Sykes S.N."/>
            <person name="Walk T."/>
            <person name="White J."/>
            <person name="Yandava C."/>
            <person name="Straight P."/>
            <person name="Clardy J."/>
            <person name="Hung D."/>
            <person name="Kolter R."/>
            <person name="Mekalanos J."/>
            <person name="Walker S."/>
            <person name="Walsh C.T."/>
            <person name="Wieland B.L.C."/>
            <person name="Ilzarbe M."/>
            <person name="Galagan J."/>
            <person name="Nusbaum C."/>
            <person name="Birren B."/>
        </authorList>
    </citation>
    <scope>NUCLEOTIDE SEQUENCE [LARGE SCALE GENOMIC DNA]</scope>
    <source>
        <strain evidence="3">ATCC 14672 / DSM 40746 / JCM 4963 / KCTC 9882 / NRRL B-12104 / FH 1290</strain>
    </source>
</reference>
<organism evidence="2 3">
    <name type="scientific">Streptomyces viridosporus (strain ATCC 14672 / DSM 40746 / JCM 4963 / KCTC 9882 / NRRL B-12104 / FH 1290)</name>
    <name type="common">Streptomyces ghanaensis</name>
    <dbReference type="NCBI Taxonomy" id="566461"/>
    <lineage>
        <taxon>Bacteria</taxon>
        <taxon>Bacillati</taxon>
        <taxon>Actinomycetota</taxon>
        <taxon>Actinomycetes</taxon>
        <taxon>Kitasatosporales</taxon>
        <taxon>Streptomycetaceae</taxon>
        <taxon>Streptomyces</taxon>
    </lineage>
</organism>
<sequence length="83" mass="9073">MRDPVRRVRRRETDGPLGDGPSVAPDSGKVPGVWRPVDNAPFIAAHRTLRRRRLRTAARLLRSPLAPGGRCGRAGPPEIMADS</sequence>
<feature type="region of interest" description="Disordered" evidence="1">
    <location>
        <begin position="1"/>
        <end position="32"/>
    </location>
</feature>
<evidence type="ECO:0000256" key="1">
    <source>
        <dbReference type="SAM" id="MobiDB-lite"/>
    </source>
</evidence>
<dbReference type="AlphaFoldDB" id="D6A9W9"/>
<dbReference type="EMBL" id="DS999641">
    <property type="protein sequence ID" value="EFE72064.2"/>
    <property type="molecule type" value="Genomic_DNA"/>
</dbReference>